<proteinExistence type="predicted"/>
<evidence type="ECO:0000313" key="1">
    <source>
        <dbReference type="EMBL" id="XRI74632.1"/>
    </source>
</evidence>
<sequence>MPDCRLCPSLCASRTKIVQPDTPDFGRPCKLLVIGEAPGADEDQQGMGFVGRSGKMLHYLLEEQGLRRGHDYGCANIVRCRPPDNRKPSVEEIGNCLPRLADTILQAHPTVLLLVGGTAAFVFLGGGTLAHQVAASRDFPIVRFGRFSPSHPILAEALAALEDIVAIPMPHTSPLAWNRKSREGTPWSVIGREQVKRAAQWVKRRSIIAASQGVKIRGDDRRKAE</sequence>
<accession>A0ACD5HJ13</accession>
<keyword evidence="1" id="KW-0326">Glycosidase</keyword>
<protein>
    <submittedName>
        <fullName evidence="1">Uracil-DNA glycosylase</fullName>
        <ecNumber evidence="1">3.2.2.27</ecNumber>
    </submittedName>
</protein>
<dbReference type="EC" id="3.2.2.27" evidence="1"/>
<keyword evidence="1" id="KW-0378">Hydrolase</keyword>
<gene>
    <name evidence="1" type="ORF">HHS34_005420</name>
</gene>
<reference evidence="1 2" key="1">
    <citation type="journal article" date="2021" name="ISME J.">
        <title>Genomic evolution of the class Acidithiobacillia: deep-branching Proteobacteria living in extreme acidic conditions.</title>
        <authorList>
            <person name="Moya-Beltran A."/>
            <person name="Beard S."/>
            <person name="Rojas-Villalobos C."/>
            <person name="Issotta F."/>
            <person name="Gallardo Y."/>
            <person name="Ulloa R."/>
            <person name="Giaveno A."/>
            <person name="Degli Esposti M."/>
            <person name="Johnson D.B."/>
            <person name="Quatrini R."/>
        </authorList>
    </citation>
    <scope>NUCLEOTIDE SEQUENCE [LARGE SCALE GENOMIC DNA]</scope>
    <source>
        <strain evidence="1 2">GG1-14</strain>
    </source>
</reference>
<evidence type="ECO:0000313" key="2">
    <source>
        <dbReference type="Proteomes" id="UP001195965"/>
    </source>
</evidence>
<dbReference type="Proteomes" id="UP001195965">
    <property type="component" value="Chromosome"/>
</dbReference>
<dbReference type="EMBL" id="CP127526">
    <property type="protein sequence ID" value="XRI74632.1"/>
    <property type="molecule type" value="Genomic_DNA"/>
</dbReference>
<organism evidence="1 2">
    <name type="scientific">Acidithiobacillus montserratensis</name>
    <dbReference type="NCBI Taxonomy" id="2729135"/>
    <lineage>
        <taxon>Bacteria</taxon>
        <taxon>Pseudomonadati</taxon>
        <taxon>Pseudomonadota</taxon>
        <taxon>Acidithiobacillia</taxon>
        <taxon>Acidithiobacillales</taxon>
        <taxon>Acidithiobacillaceae</taxon>
        <taxon>Acidithiobacillus</taxon>
    </lineage>
</organism>
<keyword evidence="2" id="KW-1185">Reference proteome</keyword>
<name>A0ACD5HJ13_9PROT</name>